<dbReference type="AlphaFoldDB" id="A0A9X0HPU1"/>
<evidence type="ECO:0000313" key="1">
    <source>
        <dbReference type="EMBL" id="KUG09838.1"/>
    </source>
</evidence>
<evidence type="ECO:0000313" key="2">
    <source>
        <dbReference type="Proteomes" id="UP000054223"/>
    </source>
</evidence>
<organism evidence="1 2">
    <name type="scientific">Solirubrum puertoriconensis</name>
    <dbReference type="NCBI Taxonomy" id="1751427"/>
    <lineage>
        <taxon>Bacteria</taxon>
        <taxon>Pseudomonadati</taxon>
        <taxon>Bacteroidota</taxon>
        <taxon>Cytophagia</taxon>
        <taxon>Cytophagales</taxon>
    </lineage>
</organism>
<sequence length="133" mass="15223">MHLVASYRFLNLYLHEGSTRALEAQWIGFISSADLRQAVVDALEVARRNRVTSWIADDRQLGPVRPADIEWIARTALPLLEAYGITKFARVEATDPLNQLLINNTYQSVINEFAFELRIYTDLSEARSWAVEQ</sequence>
<protein>
    <recommendedName>
        <fullName evidence="3">STAS/SEC14 domain-containing protein</fullName>
    </recommendedName>
</protein>
<proteinExistence type="predicted"/>
<accession>A0A9X0HPU1</accession>
<dbReference type="Proteomes" id="UP000054223">
    <property type="component" value="Unassembled WGS sequence"/>
</dbReference>
<evidence type="ECO:0008006" key="3">
    <source>
        <dbReference type="Google" id="ProtNLM"/>
    </source>
</evidence>
<comment type="caution">
    <text evidence="1">The sequence shown here is derived from an EMBL/GenBank/DDBJ whole genome shotgun (WGS) entry which is preliminary data.</text>
</comment>
<dbReference type="OrthoDB" id="979415at2"/>
<dbReference type="EMBL" id="LNAL01000003">
    <property type="protein sequence ID" value="KUG09838.1"/>
    <property type="molecule type" value="Genomic_DNA"/>
</dbReference>
<keyword evidence="2" id="KW-1185">Reference proteome</keyword>
<name>A0A9X0HPU1_SOLP1</name>
<dbReference type="RefSeq" id="WP_059068226.1">
    <property type="nucleotide sequence ID" value="NZ_LNAL01000003.1"/>
</dbReference>
<reference evidence="1 2" key="1">
    <citation type="submission" date="2015-11" db="EMBL/GenBank/DDBJ databases">
        <title>Solirubrum puertoriconensis gen. nov. an environmental bacteria isolated in Puerto Rico.</title>
        <authorList>
            <person name="Cuebas-Irizarry M.F."/>
            <person name="Montalvo-Rodriguez R."/>
        </authorList>
    </citation>
    <scope>NUCLEOTIDE SEQUENCE [LARGE SCALE GENOMIC DNA]</scope>
    <source>
        <strain evidence="1 2">MC1A</strain>
    </source>
</reference>
<gene>
    <name evidence="1" type="ORF">ASU33_19410</name>
</gene>